<feature type="region of interest" description="Disordered" evidence="1">
    <location>
        <begin position="528"/>
        <end position="558"/>
    </location>
</feature>
<dbReference type="PANTHER" id="PTHR35213:SF3">
    <property type="entry name" value="MYB-LIKE DOMAIN-CONTAINING PROTEIN"/>
    <property type="match status" value="1"/>
</dbReference>
<evidence type="ECO:0000313" key="2">
    <source>
        <dbReference type="EMBL" id="CAJ1942838.1"/>
    </source>
</evidence>
<dbReference type="InterPro" id="IPR029016">
    <property type="entry name" value="GAF-like_dom_sf"/>
</dbReference>
<dbReference type="Gene3D" id="3.30.450.40">
    <property type="match status" value="1"/>
</dbReference>
<dbReference type="Proteomes" id="UP001295423">
    <property type="component" value="Unassembled WGS sequence"/>
</dbReference>
<comment type="caution">
    <text evidence="2">The sequence shown here is derived from an EMBL/GenBank/DDBJ whole genome shotgun (WGS) entry which is preliminary data.</text>
</comment>
<dbReference type="AlphaFoldDB" id="A0AAD2CQ83"/>
<protein>
    <submittedName>
        <fullName evidence="2">Uncharacterized protein</fullName>
    </submittedName>
</protein>
<evidence type="ECO:0000256" key="1">
    <source>
        <dbReference type="SAM" id="MobiDB-lite"/>
    </source>
</evidence>
<feature type="compositionally biased region" description="Low complexity" evidence="1">
    <location>
        <begin position="540"/>
        <end position="558"/>
    </location>
</feature>
<gene>
    <name evidence="2" type="ORF">CYCCA115_LOCUS8146</name>
</gene>
<dbReference type="PANTHER" id="PTHR35213">
    <property type="entry name" value="RING-TYPE DOMAIN-CONTAINING PROTEIN-RELATED"/>
    <property type="match status" value="1"/>
</dbReference>
<sequence length="714" mass="78167">MSGLDLLDADVGVMAPNPAAVFGNIAMNGDEYVRCNRCGYGGCDVRTQGCGCTLHARCVVIPAGGKLTHCASCHTPTAGLVLFPMSFREIDEARKSASLSVARGKGRKRKSGDAEVDASGAYVSERRTGRWTTEEMGYCDKLIQKFESGELPLCDGIKLNEFLGNMLKSKQSRLTKKMKNAKLSSRTFQSTAAGLVDINEAREFSELEEAFFQSLSCSQERAEIKFHMQREWREQFSAHCVAAGVRLDADAWLNSVEEMDRRSSEARDAAKMARRKLMMGFALRTDAKNPDQGVFIERTEADDRVAEGTNGLDETNVSDHHSMLQSLAKEARRSSDINGKSSLLHSAPFLSKVMGYMQRHNVPFEHVDLWVPSFIPTEDHASAPANCRLCFAGSSTVDDCVGADGKTRKALSTDAHFNLFAFGDYSQKFSFDVGCGLPGRVYESGRPTWEQSVQNAPHNHFERCGGALQWGIKTVLGIPIASPNVGRIVVILYSCHDRPKDQELVGRLSDEFTKLLPSPKWKLVVDIGEDDPLMPSPSPTAQSNAQSNSISSTLDLSSSDPVQENLAASMPVGKDHRIDEIVSLLGELMPSDPNSPLAPYLPGFMSLRLLLLRTTRTADEEEHARTTLDSYTSYSQSGRQRAEIGVMLARDYMFLSQQKATQPSPSFFSVGQGLNNSQNPSQNQALSGYSVFDVHNSPTLGPISIADALSIVSN</sequence>
<keyword evidence="3" id="KW-1185">Reference proteome</keyword>
<dbReference type="EMBL" id="CAKOGP040001112">
    <property type="protein sequence ID" value="CAJ1942838.1"/>
    <property type="molecule type" value="Genomic_DNA"/>
</dbReference>
<evidence type="ECO:0000313" key="3">
    <source>
        <dbReference type="Proteomes" id="UP001295423"/>
    </source>
</evidence>
<accession>A0AAD2CQ83</accession>
<name>A0AAD2CQ83_9STRA</name>
<proteinExistence type="predicted"/>
<organism evidence="2 3">
    <name type="scientific">Cylindrotheca closterium</name>
    <dbReference type="NCBI Taxonomy" id="2856"/>
    <lineage>
        <taxon>Eukaryota</taxon>
        <taxon>Sar</taxon>
        <taxon>Stramenopiles</taxon>
        <taxon>Ochrophyta</taxon>
        <taxon>Bacillariophyta</taxon>
        <taxon>Bacillariophyceae</taxon>
        <taxon>Bacillariophycidae</taxon>
        <taxon>Bacillariales</taxon>
        <taxon>Bacillariaceae</taxon>
        <taxon>Cylindrotheca</taxon>
    </lineage>
</organism>
<reference evidence="2" key="1">
    <citation type="submission" date="2023-08" db="EMBL/GenBank/DDBJ databases">
        <authorList>
            <person name="Audoor S."/>
            <person name="Bilcke G."/>
        </authorList>
    </citation>
    <scope>NUCLEOTIDE SEQUENCE</scope>
</reference>